<dbReference type="SUPFAM" id="SSF158682">
    <property type="entry name" value="TerB-like"/>
    <property type="match status" value="1"/>
</dbReference>
<comment type="caution">
    <text evidence="5">The sequence shown here is derived from an EMBL/GenBank/DDBJ whole genome shotgun (WGS) entry which is preliminary data.</text>
</comment>
<reference evidence="5 6" key="1">
    <citation type="submission" date="2023-07" db="EMBL/GenBank/DDBJ databases">
        <title>Sequencing the genomes of 1000 actinobacteria strains.</title>
        <authorList>
            <person name="Klenk H.-P."/>
        </authorList>
    </citation>
    <scope>NUCLEOTIDE SEQUENCE [LARGE SCALE GENOMIC DNA]</scope>
    <source>
        <strain evidence="5 6">DSM 46740</strain>
    </source>
</reference>
<keyword evidence="6" id="KW-1185">Reference proteome</keyword>
<dbReference type="Pfam" id="PF13208">
    <property type="entry name" value="TerB_N"/>
    <property type="match status" value="1"/>
</dbReference>
<feature type="compositionally biased region" description="Low complexity" evidence="1">
    <location>
        <begin position="1"/>
        <end position="15"/>
    </location>
</feature>
<dbReference type="InterPro" id="IPR025266">
    <property type="entry name" value="TerB_N"/>
</dbReference>
<feature type="domain" description="TerB N-terminal" evidence="3">
    <location>
        <begin position="28"/>
        <end position="237"/>
    </location>
</feature>
<organism evidence="5 6">
    <name type="scientific">Streptosporangium lutulentum</name>
    <dbReference type="NCBI Taxonomy" id="1461250"/>
    <lineage>
        <taxon>Bacteria</taxon>
        <taxon>Bacillati</taxon>
        <taxon>Actinomycetota</taxon>
        <taxon>Actinomycetes</taxon>
        <taxon>Streptosporangiales</taxon>
        <taxon>Streptosporangiaceae</taxon>
        <taxon>Streptosporangium</taxon>
    </lineage>
</organism>
<gene>
    <name evidence="5" type="ORF">J2853_001780</name>
</gene>
<dbReference type="Pfam" id="PF05099">
    <property type="entry name" value="TerB"/>
    <property type="match status" value="1"/>
</dbReference>
<evidence type="ECO:0000256" key="1">
    <source>
        <dbReference type="SAM" id="MobiDB-lite"/>
    </source>
</evidence>
<dbReference type="InterPro" id="IPR029024">
    <property type="entry name" value="TerB-like"/>
</dbReference>
<dbReference type="InterPro" id="IPR007791">
    <property type="entry name" value="DjlA_N"/>
</dbReference>
<dbReference type="InterPro" id="IPR028932">
    <property type="entry name" value="TerB-C"/>
</dbReference>
<dbReference type="RefSeq" id="WP_307556465.1">
    <property type="nucleotide sequence ID" value="NZ_JAUSQU010000001.1"/>
</dbReference>
<dbReference type="Gene3D" id="1.10.3680.10">
    <property type="entry name" value="TerB-like"/>
    <property type="match status" value="1"/>
</dbReference>
<evidence type="ECO:0000259" key="2">
    <source>
        <dbReference type="Pfam" id="PF05099"/>
    </source>
</evidence>
<feature type="region of interest" description="Disordered" evidence="1">
    <location>
        <begin position="1"/>
        <end position="23"/>
    </location>
</feature>
<name>A0ABT9Q907_9ACTN</name>
<evidence type="ECO:0000259" key="3">
    <source>
        <dbReference type="Pfam" id="PF13208"/>
    </source>
</evidence>
<protein>
    <submittedName>
        <fullName evidence="5">Tellurite resistance protein B-like protein</fullName>
    </submittedName>
</protein>
<dbReference type="EMBL" id="JAUSQU010000001">
    <property type="protein sequence ID" value="MDP9842569.1"/>
    <property type="molecule type" value="Genomic_DNA"/>
</dbReference>
<dbReference type="CDD" id="cd07176">
    <property type="entry name" value="terB"/>
    <property type="match status" value="1"/>
</dbReference>
<dbReference type="Pfam" id="PF15615">
    <property type="entry name" value="TerB_C"/>
    <property type="match status" value="1"/>
</dbReference>
<evidence type="ECO:0000313" key="6">
    <source>
        <dbReference type="Proteomes" id="UP001225356"/>
    </source>
</evidence>
<proteinExistence type="predicted"/>
<feature type="domain" description="Co-chaperone DjlA N-terminal" evidence="2">
    <location>
        <begin position="444"/>
        <end position="548"/>
    </location>
</feature>
<accession>A0ABT9Q907</accession>
<sequence length="710" mass="74742">MSGRHASAAQAAPAAPVRPPAPAGSWLPPGEGINLAGLNVVGGLLYVGSGLPSVSGTTVEPALIDPRLPVDMRRPDWSGQGLDHWPSYAAISPRSRAAYLAWLADGRRYPQAPIGYVFLYLYGLERRALHDLTPDRSTAPHELPIIHAEVRRLLTVYGDQAAFRRYAGQFEQVLGVLATDGARFDAGAPPAPTRDSSPSLRLRAGLGAFAAQRRPIPAEWALSWIGSHPGYRPRTAATRCAREFGALFRLRYAARHGQGLVVQPGHQEIALGYRPASAGFRGGATLTLAGIPDVLTLAAPTRELMTLADECTSELEAYSRFIGRVPDGHATVQAQALLPAELADLTTGDAGRAVAWARDRLGHHETAVVAGEEFAALISAPDAGPARKDAIALARLLGTAGIGIEPDPRLGGPVPSSGPLVLFAAPGGPTAAASDAYQAATLLLHLAAAVSAADGETSAAEQRHLSDHLERALHLTSEERRRLHAHLRWLIATPVKLSGLTRRIAGSDENQRVHVAEFLIGVAAADGHISPDEVRTLTKIYRLLGLDPGLVHPALPLAAAPAPAPAPIAVQTQQGRGQAVSRPPAPRSEPPAGRLDQAMVAAKLAETARVAVLLGSIFAEEEPAPVPAPPPAADPVAGLDDRHSGLVRALATAEQVSRGQFEHLAARWSLLPDGALDRINEAAYEMAGEPLLEGDDPIRVNRHLLGEVPA</sequence>
<dbReference type="Proteomes" id="UP001225356">
    <property type="component" value="Unassembled WGS sequence"/>
</dbReference>
<feature type="region of interest" description="Disordered" evidence="1">
    <location>
        <begin position="570"/>
        <end position="592"/>
    </location>
</feature>
<feature type="domain" description="TerB-C" evidence="4">
    <location>
        <begin position="589"/>
        <end position="708"/>
    </location>
</feature>
<evidence type="ECO:0000313" key="5">
    <source>
        <dbReference type="EMBL" id="MDP9842569.1"/>
    </source>
</evidence>
<evidence type="ECO:0000259" key="4">
    <source>
        <dbReference type="Pfam" id="PF15615"/>
    </source>
</evidence>